<name>A0A520MDS6_9GAMM</name>
<dbReference type="Proteomes" id="UP000315889">
    <property type="component" value="Unassembled WGS sequence"/>
</dbReference>
<dbReference type="AlphaFoldDB" id="A0A520MDS6"/>
<accession>A0A520MDS6</accession>
<organism evidence="2 3">
    <name type="scientific">SAR92 clade bacterium</name>
    <dbReference type="NCBI Taxonomy" id="2315479"/>
    <lineage>
        <taxon>Bacteria</taxon>
        <taxon>Pseudomonadati</taxon>
        <taxon>Pseudomonadota</taxon>
        <taxon>Gammaproteobacteria</taxon>
        <taxon>Cellvibrionales</taxon>
        <taxon>Porticoccaceae</taxon>
        <taxon>SAR92 clade</taxon>
    </lineage>
</organism>
<feature type="region of interest" description="Disordered" evidence="1">
    <location>
        <begin position="80"/>
        <end position="106"/>
    </location>
</feature>
<evidence type="ECO:0000256" key="1">
    <source>
        <dbReference type="SAM" id="MobiDB-lite"/>
    </source>
</evidence>
<reference evidence="2 3" key="1">
    <citation type="submission" date="2019-02" db="EMBL/GenBank/DDBJ databases">
        <title>Prokaryotic population dynamics and viral predation in marine succession experiment using metagenomics: the confinement effect.</title>
        <authorList>
            <person name="Haro-Moreno J.M."/>
            <person name="Rodriguez-Valera F."/>
            <person name="Lopez-Perez M."/>
        </authorList>
    </citation>
    <scope>NUCLEOTIDE SEQUENCE [LARGE SCALE GENOMIC DNA]</scope>
    <source>
        <strain evidence="2">MED-G170</strain>
    </source>
</reference>
<proteinExistence type="predicted"/>
<gene>
    <name evidence="2" type="ORF">EVB03_07910</name>
</gene>
<sequence>MSFENAYKRTRYIETARHKLQQIYSLGEQNPSREKHRDQLEGYFKAGLLLGIIEETDITSLVDQEHHLAYGTSLKYRQMQDKLPEQKTKPNWAKYDPPAFQRRSLG</sequence>
<protein>
    <submittedName>
        <fullName evidence="2">Uncharacterized protein</fullName>
    </submittedName>
</protein>
<evidence type="ECO:0000313" key="3">
    <source>
        <dbReference type="Proteomes" id="UP000315889"/>
    </source>
</evidence>
<comment type="caution">
    <text evidence="2">The sequence shown here is derived from an EMBL/GenBank/DDBJ whole genome shotgun (WGS) entry which is preliminary data.</text>
</comment>
<evidence type="ECO:0000313" key="2">
    <source>
        <dbReference type="EMBL" id="RZO19383.1"/>
    </source>
</evidence>
<dbReference type="EMBL" id="SHBP01000012">
    <property type="protein sequence ID" value="RZO19383.1"/>
    <property type="molecule type" value="Genomic_DNA"/>
</dbReference>